<dbReference type="InterPro" id="IPR014031">
    <property type="entry name" value="Ketoacyl_synth_C"/>
</dbReference>
<proteinExistence type="predicted"/>
<dbReference type="PROSITE" id="PS00606">
    <property type="entry name" value="KS3_1"/>
    <property type="match status" value="1"/>
</dbReference>
<evidence type="ECO:0000256" key="6">
    <source>
        <dbReference type="ARBA" id="ARBA00023315"/>
    </source>
</evidence>
<dbReference type="Gene3D" id="3.40.47.10">
    <property type="match status" value="2"/>
</dbReference>
<gene>
    <name evidence="10" type="ORF">SAV14893_091160</name>
</gene>
<dbReference type="GO" id="GO:0004312">
    <property type="term" value="F:fatty acid synthase activity"/>
    <property type="evidence" value="ECO:0007669"/>
    <property type="project" value="TreeGrafter"/>
</dbReference>
<evidence type="ECO:0000256" key="5">
    <source>
        <dbReference type="ARBA" id="ARBA00023268"/>
    </source>
</evidence>
<evidence type="ECO:0000313" key="11">
    <source>
        <dbReference type="Proteomes" id="UP000302139"/>
    </source>
</evidence>
<evidence type="ECO:0000313" key="10">
    <source>
        <dbReference type="EMBL" id="GDY69723.1"/>
    </source>
</evidence>
<dbReference type="GO" id="GO:0033068">
    <property type="term" value="P:macrolide biosynthetic process"/>
    <property type="evidence" value="ECO:0007669"/>
    <property type="project" value="UniProtKB-ARBA"/>
</dbReference>
<evidence type="ECO:0000256" key="3">
    <source>
        <dbReference type="ARBA" id="ARBA00022679"/>
    </source>
</evidence>
<dbReference type="SUPFAM" id="SSF55048">
    <property type="entry name" value="Probable ACP-binding domain of malonyl-CoA ACP transacylase"/>
    <property type="match status" value="1"/>
</dbReference>
<dbReference type="SMART" id="SM00827">
    <property type="entry name" value="PKS_AT"/>
    <property type="match status" value="1"/>
</dbReference>
<dbReference type="InterPro" id="IPR016039">
    <property type="entry name" value="Thiolase-like"/>
</dbReference>
<evidence type="ECO:0000256" key="4">
    <source>
        <dbReference type="ARBA" id="ARBA00023194"/>
    </source>
</evidence>
<dbReference type="InterPro" id="IPR009081">
    <property type="entry name" value="PP-bd_ACP"/>
</dbReference>
<dbReference type="SMART" id="SM01294">
    <property type="entry name" value="PKS_PP_betabranch"/>
    <property type="match status" value="1"/>
</dbReference>
<dbReference type="Gene3D" id="3.30.70.3290">
    <property type="match status" value="2"/>
</dbReference>
<dbReference type="InterPro" id="IPR020841">
    <property type="entry name" value="PKS_Beta-ketoAc_synthase_dom"/>
</dbReference>
<dbReference type="FunFam" id="3.40.47.10:FF:000019">
    <property type="entry name" value="Polyketide synthase type I"/>
    <property type="match status" value="2"/>
</dbReference>
<name>A0A4D4MCU6_STRAX</name>
<dbReference type="Pfam" id="PF00698">
    <property type="entry name" value="Acyl_transf_1"/>
    <property type="match status" value="1"/>
</dbReference>
<dbReference type="Gene3D" id="3.40.366.10">
    <property type="entry name" value="Malonyl-Coenzyme A Acyl Carrier Protein, domain 2"/>
    <property type="match status" value="1"/>
</dbReference>
<evidence type="ECO:0000259" key="9">
    <source>
        <dbReference type="PROSITE" id="PS52004"/>
    </source>
</evidence>
<feature type="compositionally biased region" description="Low complexity" evidence="7">
    <location>
        <begin position="1595"/>
        <end position="1622"/>
    </location>
</feature>
<dbReference type="PROSITE" id="PS52004">
    <property type="entry name" value="KS3_2"/>
    <property type="match status" value="2"/>
</dbReference>
<keyword evidence="6" id="KW-0012">Acyltransferase</keyword>
<dbReference type="GO" id="GO:0006633">
    <property type="term" value="P:fatty acid biosynthetic process"/>
    <property type="evidence" value="ECO:0007669"/>
    <property type="project" value="InterPro"/>
</dbReference>
<dbReference type="Pfam" id="PF00109">
    <property type="entry name" value="ketoacyl-synt"/>
    <property type="match status" value="2"/>
</dbReference>
<evidence type="ECO:0000256" key="1">
    <source>
        <dbReference type="ARBA" id="ARBA00022450"/>
    </source>
</evidence>
<dbReference type="EMBL" id="BJHX01000002">
    <property type="protein sequence ID" value="GDY69723.1"/>
    <property type="molecule type" value="Genomic_DNA"/>
</dbReference>
<evidence type="ECO:0000256" key="7">
    <source>
        <dbReference type="SAM" id="MobiDB-lite"/>
    </source>
</evidence>
<accession>A0A4D4MCU6</accession>
<feature type="domain" description="Ketosynthase family 3 (KS3)" evidence="9">
    <location>
        <begin position="21"/>
        <end position="445"/>
    </location>
</feature>
<dbReference type="PROSITE" id="PS50075">
    <property type="entry name" value="CARRIER"/>
    <property type="match status" value="1"/>
</dbReference>
<dbReference type="Pfam" id="PF16197">
    <property type="entry name" value="KAsynt_C_assoc"/>
    <property type="match status" value="2"/>
</dbReference>
<dbReference type="GO" id="GO:0031177">
    <property type="term" value="F:phosphopantetheine binding"/>
    <property type="evidence" value="ECO:0007669"/>
    <property type="project" value="InterPro"/>
</dbReference>
<dbReference type="PANTHER" id="PTHR43775">
    <property type="entry name" value="FATTY ACID SYNTHASE"/>
    <property type="match status" value="1"/>
</dbReference>
<feature type="domain" description="Ketosynthase family 3 (KS3)" evidence="9">
    <location>
        <begin position="1045"/>
        <end position="1471"/>
    </location>
</feature>
<dbReference type="InterPro" id="IPR020806">
    <property type="entry name" value="PKS_PP-bd"/>
</dbReference>
<dbReference type="InterPro" id="IPR016036">
    <property type="entry name" value="Malonyl_transacylase_ACP-bd"/>
</dbReference>
<sequence>MVESELNATGNRDCSASADSADGIAVIGLACRLPGAADPAAFWRLLSEGADAITDVPPDRWDGAVVADASAPDRTGIRRGGFLDSIGDFDAGFFGLSPKEAAAMDPQQRLVLELAWEALEDAHVRAATLRSTRTGVFVGAMWDDYATLHHRSGLTAISPHTVTGLHRSIIANRVSYFLGLNGPSLTVDSGQSSSLVSVHLACESLRKGESTIALAGGVNLNIVPESALGAAKFGGLSPDGRCFTFDARANGYVRGEGGGIVVLKPLARAVADGDPVYCVIRGSAVNNDGGGDGLTVPLQSGQEQVLRLAYERAGVNPADVGYVELHGTGTKVGDPIEAAALGAVLGTGREPGRPLRVGSAKTNVGHLEGAAGITGLLKAVLSLNHRELPASLNFGTPNPAIPLDRLNLRVQTEHSEWAAEDGRPLLAGVSSFGMGGTNCHIVLASGAAVEAGEGATAGGGAAPTFWPLSAKTASGLRAQAAALLAHTEAPLGLALPDVGWSLATGRTAFEHRAVVVGEVRDDFLRALRELSTGGIDAALTTGRAGPRGELAFLFSGQGSQRAGMGRELAESVPAFASALDEVCAHLDPLLPRPLREVMFAPVGTGEAAELDQTLYTQTSLFAVEVALFRLLESWDITPDVLMGHSIGELAAAHVAGVLSLADACALVAARGRLMQALPAGGAMIAVQAAEDEVRARIGERTDRVSIAALNGPDSVVVSGDEDLATEIADAFAALGRKTSRLRVSHAFHSPHMEPMLAEFRNVAEGLTFHAPRIPIVSNVTGRLSEEPSGYEGCTAAYWVRHVREAVRFADGVARLDEQGVRTYLELGPGGVLASMARAGADSESLFVPALRTRRPEAQALLAAVASLHVHGVEPDWDALFGGGRGARRKVALPTYAFERQRYWLDGDTTSPVATTGWAPVAPQPDAIAETDSAPVGALGRRLAGLAESERDEAVLDMVRAHIAAVLGHAEARQVETEWTFKDLGFDSLSSVELRNQLSEATGLRLPSGLLFDHPTPAALARHLAAQSLGGGDAAAAAPATVADPHEPIAIVAMSCRLPGGVSSPEDLWRLLASGGDGISGFPTDRGWDVETLYDPEPGTPGKSSTRHGGFLHEAAEFDAGFFGISPREAAAIDPQQRLVLETAWEAFERAGIDPATLRGSRAGVFIGATAQDYGPRLHEPADGVEGYLLTGTTTSVASGRVAYSFGLEGPAVTVDTACSSSLVALHLAVQSLRSGECTMALAGGVTVMSTPGMFVEFSRQRGLSADGRCKAFAAGADGTGWAEGVGMLLVERLSDARRNGHQVLAVVRGSAVNQDGASNGLTAPNGPSQQRVVRQALAAAGLAPADVDAVEAHGTGTLLGDPIEAEALIAAYGQGRDGDRPLWLGSLKSNIGHTQAAAGVAGVIKMVMAMRHGVLPRTLHVDEPTPHVDWSASGVRLLTEAVEWPARDLPRRAAVSSFGISGTNAHVIVEQAATSEEPARGTAVAGPVPWVVSAKSDVALREQAGRLLSFLDAEGVGGAGVRPEDVALSLATSRAVLERRAAVVGGDLAELRQGLEALASGASGAAPVGGAVGAGSGSCSRVRVRSGSAWGVSCTRRTPSSLRRTTRSARFWTRPSTSTPRSSTRRVRRSPRSSPSRSPCSGFSNRGASGRTMWPVIRWVRLRLLMWRVCCRSRMRRSWCRRVPH</sequence>
<dbReference type="InterPro" id="IPR006162">
    <property type="entry name" value="Ppantetheine_attach_site"/>
</dbReference>
<dbReference type="FunFam" id="1.10.1200.10:FF:000007">
    <property type="entry name" value="Probable polyketide synthase pks17"/>
    <property type="match status" value="1"/>
</dbReference>
<dbReference type="InterPro" id="IPR032821">
    <property type="entry name" value="PKS_assoc"/>
</dbReference>
<evidence type="ECO:0000259" key="8">
    <source>
        <dbReference type="PROSITE" id="PS50075"/>
    </source>
</evidence>
<organism evidence="10 11">
    <name type="scientific">Streptomyces avermitilis</name>
    <dbReference type="NCBI Taxonomy" id="33903"/>
    <lineage>
        <taxon>Bacteria</taxon>
        <taxon>Bacillati</taxon>
        <taxon>Actinomycetota</taxon>
        <taxon>Actinomycetes</taxon>
        <taxon>Kitasatosporales</taxon>
        <taxon>Streptomycetaceae</taxon>
        <taxon>Streptomyces</taxon>
    </lineage>
</organism>
<dbReference type="InterPro" id="IPR050091">
    <property type="entry name" value="PKS_NRPS_Biosynth_Enz"/>
</dbReference>
<dbReference type="InterPro" id="IPR016035">
    <property type="entry name" value="Acyl_Trfase/lysoPLipase"/>
</dbReference>
<dbReference type="InterPro" id="IPR014030">
    <property type="entry name" value="Ketoacyl_synth_N"/>
</dbReference>
<dbReference type="PROSITE" id="PS00012">
    <property type="entry name" value="PHOSPHOPANTETHEINE"/>
    <property type="match status" value="1"/>
</dbReference>
<dbReference type="Pfam" id="PF02801">
    <property type="entry name" value="Ketoacyl-synt_C"/>
    <property type="match status" value="2"/>
</dbReference>
<feature type="region of interest" description="Disordered" evidence="7">
    <location>
        <begin position="1595"/>
        <end position="1645"/>
    </location>
</feature>
<dbReference type="FunFam" id="3.40.366.10:FF:000002">
    <property type="entry name" value="Probable polyketide synthase 2"/>
    <property type="match status" value="1"/>
</dbReference>
<dbReference type="SUPFAM" id="SSF53901">
    <property type="entry name" value="Thiolase-like"/>
    <property type="match status" value="2"/>
</dbReference>
<dbReference type="SMART" id="SM00825">
    <property type="entry name" value="PKS_KS"/>
    <property type="match status" value="2"/>
</dbReference>
<keyword evidence="5" id="KW-0511">Multifunctional enzyme</keyword>
<keyword evidence="1" id="KW-0596">Phosphopantetheine</keyword>
<protein>
    <submittedName>
        <fullName evidence="10">Uncharacterized protein</fullName>
    </submittedName>
</protein>
<dbReference type="InterPro" id="IPR001227">
    <property type="entry name" value="Ac_transferase_dom_sf"/>
</dbReference>
<keyword evidence="3" id="KW-0808">Transferase</keyword>
<dbReference type="InterPro" id="IPR018201">
    <property type="entry name" value="Ketoacyl_synth_AS"/>
</dbReference>
<dbReference type="InterPro" id="IPR036736">
    <property type="entry name" value="ACP-like_sf"/>
</dbReference>
<dbReference type="PANTHER" id="PTHR43775:SF51">
    <property type="entry name" value="INACTIVE PHENOLPHTHIOCEROL SYNTHESIS POLYKETIDE SYNTHASE TYPE I PKS1-RELATED"/>
    <property type="match status" value="1"/>
</dbReference>
<dbReference type="Proteomes" id="UP000302139">
    <property type="component" value="Unassembled WGS sequence"/>
</dbReference>
<dbReference type="Pfam" id="PF00550">
    <property type="entry name" value="PP-binding"/>
    <property type="match status" value="1"/>
</dbReference>
<dbReference type="CDD" id="cd00833">
    <property type="entry name" value="PKS"/>
    <property type="match status" value="2"/>
</dbReference>
<evidence type="ECO:0000256" key="2">
    <source>
        <dbReference type="ARBA" id="ARBA00022553"/>
    </source>
</evidence>
<feature type="domain" description="Carrier" evidence="8">
    <location>
        <begin position="952"/>
        <end position="1027"/>
    </location>
</feature>
<dbReference type="GO" id="GO:0004315">
    <property type="term" value="F:3-oxoacyl-[acyl-carrier-protein] synthase activity"/>
    <property type="evidence" value="ECO:0007669"/>
    <property type="project" value="InterPro"/>
</dbReference>
<comment type="caution">
    <text evidence="10">The sequence shown here is derived from an EMBL/GenBank/DDBJ whole genome shotgun (WGS) entry which is preliminary data.</text>
</comment>
<keyword evidence="2" id="KW-0597">Phosphoprotein</keyword>
<dbReference type="InterPro" id="IPR014043">
    <property type="entry name" value="Acyl_transferase_dom"/>
</dbReference>
<dbReference type="Gene3D" id="1.10.1200.10">
    <property type="entry name" value="ACP-like"/>
    <property type="match status" value="1"/>
</dbReference>
<reference evidence="10 11" key="1">
    <citation type="submission" date="2019-04" db="EMBL/GenBank/DDBJ databases">
        <title>Draft genome sequences of Streptomyces avermitilis NBRC 14893.</title>
        <authorList>
            <person name="Komaki H."/>
            <person name="Tamura T."/>
            <person name="Hosoyama A."/>
        </authorList>
    </citation>
    <scope>NUCLEOTIDE SEQUENCE [LARGE SCALE GENOMIC DNA]</scope>
    <source>
        <strain evidence="10 11">NBRC 14893</strain>
    </source>
</reference>
<dbReference type="SMART" id="SM00823">
    <property type="entry name" value="PKS_PP"/>
    <property type="match status" value="1"/>
</dbReference>
<keyword evidence="4" id="KW-0045">Antibiotic biosynthesis</keyword>
<dbReference type="SUPFAM" id="SSF52151">
    <property type="entry name" value="FabD/lysophospholipase-like"/>
    <property type="match status" value="1"/>
</dbReference>
<dbReference type="SUPFAM" id="SSF47336">
    <property type="entry name" value="ACP-like"/>
    <property type="match status" value="1"/>
</dbReference>